<evidence type="ECO:0000313" key="6">
    <source>
        <dbReference type="RefSeq" id="XP_013389493.1"/>
    </source>
</evidence>
<dbReference type="AlphaFoldDB" id="A0A1S3HTZ4"/>
<gene>
    <name evidence="6" type="primary">LOC106158149</name>
</gene>
<sequence length="421" mass="49166">MATAAKIVRILVIFGATGLIVMVWYTHTFIRVGNFHPPETETSESLLKTETALLTGREENFTPRNWGSDTTQSHLRGKSSTPNKIPNTSPGSLDREDLVLKIKPNRLKTKTESEQNMREAHRFVSPDMEAELEKRSKHWINSTRLFIMTGVSGRTGNRMFQFASMYGIGKRNNMTPVLLENAEVRGVFQIPDYIPRSLPPGVKLVKFHEKKYAFYDNRTETLYKNGQSVQLLYYLQSWKYFHNVEDDLKQHFRFRKEAEFRREINAFFDTALLELGMNNKREKVTYIGIHARNWKDMPTNAYKHGYNVAPSSYYTKAMRYFENIYKNILFIVLSDDMSWCKKNIQHPRIRYNPFNDPILSLALLGSCNHTIMSVGTFSWWGAWLAGGDVVYYKDWPKPGTYLWWRTNHEDYFPPKWIGMSG</sequence>
<accession>A0A1S3HTZ4</accession>
<reference evidence="6" key="1">
    <citation type="submission" date="2025-08" db="UniProtKB">
        <authorList>
            <consortium name="RefSeq"/>
        </authorList>
    </citation>
    <scope>IDENTIFICATION</scope>
    <source>
        <tissue evidence="6">Gonads</tissue>
    </source>
</reference>
<keyword evidence="3" id="KW-0333">Golgi apparatus</keyword>
<evidence type="ECO:0000256" key="1">
    <source>
        <dbReference type="ARBA" id="ARBA00022676"/>
    </source>
</evidence>
<evidence type="ECO:0000313" key="5">
    <source>
        <dbReference type="Proteomes" id="UP000085678"/>
    </source>
</evidence>
<comment type="subcellular location">
    <subcellularLocation>
        <location evidence="3">Golgi apparatus</location>
        <location evidence="3">Golgi stack membrane</location>
        <topology evidence="3">Single-pass type II membrane protein</topology>
    </subcellularLocation>
</comment>
<dbReference type="CDD" id="cd11301">
    <property type="entry name" value="Fut1_Fut2_like"/>
    <property type="match status" value="1"/>
</dbReference>
<proteinExistence type="inferred from homology"/>
<dbReference type="KEGG" id="lak:106158149"/>
<dbReference type="STRING" id="7574.A0A1S3HTZ4"/>
<protein>
    <recommendedName>
        <fullName evidence="3">L-Fucosyltransferase</fullName>
        <ecNumber evidence="3">2.4.1.-</ecNumber>
    </recommendedName>
</protein>
<dbReference type="EC" id="2.4.1.-" evidence="3"/>
<dbReference type="GO" id="GO:0032580">
    <property type="term" value="C:Golgi cisterna membrane"/>
    <property type="evidence" value="ECO:0007669"/>
    <property type="project" value="UniProtKB-SubCell"/>
</dbReference>
<organism evidence="5 6">
    <name type="scientific">Lingula anatina</name>
    <name type="common">Brachiopod</name>
    <name type="synonym">Lingula unguis</name>
    <dbReference type="NCBI Taxonomy" id="7574"/>
    <lineage>
        <taxon>Eukaryota</taxon>
        <taxon>Metazoa</taxon>
        <taxon>Spiralia</taxon>
        <taxon>Lophotrochozoa</taxon>
        <taxon>Brachiopoda</taxon>
        <taxon>Linguliformea</taxon>
        <taxon>Lingulata</taxon>
        <taxon>Lingulida</taxon>
        <taxon>Linguloidea</taxon>
        <taxon>Lingulidae</taxon>
        <taxon>Lingula</taxon>
    </lineage>
</organism>
<comment type="pathway">
    <text evidence="3">Protein modification; protein glycosylation.</text>
</comment>
<evidence type="ECO:0000256" key="3">
    <source>
        <dbReference type="RuleBase" id="RU363129"/>
    </source>
</evidence>
<dbReference type="OrthoDB" id="3226at2759"/>
<dbReference type="Proteomes" id="UP000085678">
    <property type="component" value="Unplaced"/>
</dbReference>
<keyword evidence="3" id="KW-0472">Membrane</keyword>
<dbReference type="GO" id="GO:0008107">
    <property type="term" value="F:galactoside 2-alpha-L-fucosyltransferase activity"/>
    <property type="evidence" value="ECO:0007669"/>
    <property type="project" value="InterPro"/>
</dbReference>
<name>A0A1S3HTZ4_LINAN</name>
<keyword evidence="1 3" id="KW-0328">Glycosyltransferase</keyword>
<dbReference type="PANTHER" id="PTHR11927">
    <property type="entry name" value="GALACTOSIDE 2-L-FUCOSYLTRANSFERASE"/>
    <property type="match status" value="1"/>
</dbReference>
<keyword evidence="3" id="KW-0735">Signal-anchor</keyword>
<evidence type="ECO:0000256" key="2">
    <source>
        <dbReference type="ARBA" id="ARBA00022679"/>
    </source>
</evidence>
<dbReference type="Pfam" id="PF01531">
    <property type="entry name" value="Glyco_transf_11"/>
    <property type="match status" value="1"/>
</dbReference>
<comment type="similarity">
    <text evidence="3">Belongs to the glycosyltransferase 11 family.</text>
</comment>
<feature type="transmembrane region" description="Helical" evidence="3">
    <location>
        <begin position="7"/>
        <end position="25"/>
    </location>
</feature>
<keyword evidence="3" id="KW-0325">Glycoprotein</keyword>
<keyword evidence="3" id="KW-0812">Transmembrane</keyword>
<dbReference type="RefSeq" id="XP_013389493.1">
    <property type="nucleotide sequence ID" value="XM_013534039.1"/>
</dbReference>
<evidence type="ECO:0000256" key="4">
    <source>
        <dbReference type="SAM" id="MobiDB-lite"/>
    </source>
</evidence>
<dbReference type="GO" id="GO:0005975">
    <property type="term" value="P:carbohydrate metabolic process"/>
    <property type="evidence" value="ECO:0007669"/>
    <property type="project" value="InterPro"/>
</dbReference>
<dbReference type="InParanoid" id="A0A1S3HTZ4"/>
<dbReference type="GeneID" id="106158149"/>
<feature type="compositionally biased region" description="Polar residues" evidence="4">
    <location>
        <begin position="62"/>
        <end position="91"/>
    </location>
</feature>
<dbReference type="PANTHER" id="PTHR11927:SF9">
    <property type="entry name" value="L-FUCOSYLTRANSFERASE"/>
    <property type="match status" value="1"/>
</dbReference>
<dbReference type="UniPathway" id="UPA00378"/>
<dbReference type="InterPro" id="IPR002516">
    <property type="entry name" value="Glyco_trans_11"/>
</dbReference>
<keyword evidence="3" id="KW-1133">Transmembrane helix</keyword>
<feature type="region of interest" description="Disordered" evidence="4">
    <location>
        <begin position="58"/>
        <end position="95"/>
    </location>
</feature>
<keyword evidence="2 3" id="KW-0808">Transferase</keyword>
<keyword evidence="5" id="KW-1185">Reference proteome</keyword>